<dbReference type="Pfam" id="PF01425">
    <property type="entry name" value="Amidase"/>
    <property type="match status" value="1"/>
</dbReference>
<reference evidence="2 3" key="1">
    <citation type="submission" date="2020-08" db="EMBL/GenBank/DDBJ databases">
        <title>Genomic Encyclopedia of Type Strains, Phase IV (KMG-IV): sequencing the most valuable type-strain genomes for metagenomic binning, comparative biology and taxonomic classification.</title>
        <authorList>
            <person name="Goeker M."/>
        </authorList>
    </citation>
    <scope>NUCLEOTIDE SEQUENCE [LARGE SCALE GENOMIC DNA]</scope>
    <source>
        <strain evidence="2 3">DSM 21458</strain>
    </source>
</reference>
<name>A0A841HXL9_9DEIO</name>
<dbReference type="Gene3D" id="3.90.1300.10">
    <property type="entry name" value="Amidase signature (AS) domain"/>
    <property type="match status" value="1"/>
</dbReference>
<dbReference type="EMBL" id="JACHHG010000001">
    <property type="protein sequence ID" value="MBB6096950.1"/>
    <property type="molecule type" value="Genomic_DNA"/>
</dbReference>
<feature type="domain" description="Amidase" evidence="1">
    <location>
        <begin position="27"/>
        <end position="455"/>
    </location>
</feature>
<sequence>MPHTLSARQLQAMLTDGSLTSRALAALLLERIQRYDPTLRAVIETNPRLLEEAEALDAERRSSGPRGPLHGIPVLVKDNIDTQAPLHTTANSRALAGYSPAQDAFLVQRLRAAGALILGKASLTEFANFVTVGMPSGYGSLNGQTLNPYGRSFDVGGSSSGSAAGVAAGYAPLSVGTETSGSILNPASQCSLVAVKPTVGLISRSGIIPIAASQDTAGPMGRNVHDVAMLLEVLAGADPQDEATRSAPEIPRYTDLLDPGALRGVRLGVPRRSFTDRLSPEGAVLFERALEDLRAAGAELVDPCDLESAEALQGTTFDVLIYEFKRDLNRYLQHLPAPYPRSLAELISVYEADPERMLRYGQVLLLAAQATSGTLQERAYTYARERDLALSRAGGIDGALEQHGVEALVFPEFWGCSVAAKAGYPSVTVPAGYQEGGKPFNLTFCASAYSEASLLRFAYAYEQATLHRRDPDLEALLA</sequence>
<dbReference type="GO" id="GO:0004040">
    <property type="term" value="F:amidase activity"/>
    <property type="evidence" value="ECO:0007669"/>
    <property type="project" value="UniProtKB-EC"/>
</dbReference>
<accession>A0A841HXL9</accession>
<dbReference type="SUPFAM" id="SSF75304">
    <property type="entry name" value="Amidase signature (AS) enzymes"/>
    <property type="match status" value="1"/>
</dbReference>
<evidence type="ECO:0000313" key="2">
    <source>
        <dbReference type="EMBL" id="MBB6096950.1"/>
    </source>
</evidence>
<dbReference type="AlphaFoldDB" id="A0A841HXL9"/>
<dbReference type="EC" id="3.5.1.4" evidence="2"/>
<gene>
    <name evidence="2" type="ORF">HNR42_000362</name>
</gene>
<dbReference type="InterPro" id="IPR023631">
    <property type="entry name" value="Amidase_dom"/>
</dbReference>
<dbReference type="NCBIfam" id="NF005300">
    <property type="entry name" value="PRK06828.1"/>
    <property type="match status" value="1"/>
</dbReference>
<proteinExistence type="predicted"/>
<dbReference type="InterPro" id="IPR036928">
    <property type="entry name" value="AS_sf"/>
</dbReference>
<dbReference type="RefSeq" id="WP_183983876.1">
    <property type="nucleotide sequence ID" value="NZ_JACHHG010000001.1"/>
</dbReference>
<keyword evidence="2" id="KW-0378">Hydrolase</keyword>
<evidence type="ECO:0000259" key="1">
    <source>
        <dbReference type="Pfam" id="PF01425"/>
    </source>
</evidence>
<comment type="caution">
    <text evidence="2">The sequence shown here is derived from an EMBL/GenBank/DDBJ whole genome shotgun (WGS) entry which is preliminary data.</text>
</comment>
<organism evidence="2 3">
    <name type="scientific">Deinobacterium chartae</name>
    <dbReference type="NCBI Taxonomy" id="521158"/>
    <lineage>
        <taxon>Bacteria</taxon>
        <taxon>Thermotogati</taxon>
        <taxon>Deinococcota</taxon>
        <taxon>Deinococci</taxon>
        <taxon>Deinococcales</taxon>
        <taxon>Deinococcaceae</taxon>
        <taxon>Deinobacterium</taxon>
    </lineage>
</organism>
<keyword evidence="3" id="KW-1185">Reference proteome</keyword>
<dbReference type="Proteomes" id="UP000569951">
    <property type="component" value="Unassembled WGS sequence"/>
</dbReference>
<dbReference type="PANTHER" id="PTHR42678">
    <property type="entry name" value="AMIDASE"/>
    <property type="match status" value="1"/>
</dbReference>
<dbReference type="PANTHER" id="PTHR42678:SF34">
    <property type="entry name" value="OS04G0183300 PROTEIN"/>
    <property type="match status" value="1"/>
</dbReference>
<protein>
    <submittedName>
        <fullName evidence="2">Amidase</fullName>
        <ecNumber evidence="2">3.5.1.4</ecNumber>
    </submittedName>
</protein>
<evidence type="ECO:0000313" key="3">
    <source>
        <dbReference type="Proteomes" id="UP000569951"/>
    </source>
</evidence>